<keyword evidence="2" id="KW-0238">DNA-binding</keyword>
<dbReference type="CDD" id="cd01189">
    <property type="entry name" value="INT_ICEBs1_C_like"/>
    <property type="match status" value="1"/>
</dbReference>
<dbReference type="EMBL" id="CVRR01000005">
    <property type="protein sequence ID" value="CRL34023.1"/>
    <property type="molecule type" value="Genomic_DNA"/>
</dbReference>
<dbReference type="InterPro" id="IPR050090">
    <property type="entry name" value="Tyrosine_recombinase_XerCD"/>
</dbReference>
<name>A0A0M6WDA6_9FIRM</name>
<accession>A0A0M6WDA6</accession>
<dbReference type="InterPro" id="IPR002104">
    <property type="entry name" value="Integrase_catalytic"/>
</dbReference>
<evidence type="ECO:0000256" key="2">
    <source>
        <dbReference type="ARBA" id="ARBA00023125"/>
    </source>
</evidence>
<keyword evidence="3" id="KW-0233">DNA recombination</keyword>
<dbReference type="GeneID" id="303258958"/>
<dbReference type="SUPFAM" id="SSF56349">
    <property type="entry name" value="DNA breaking-rejoining enzymes"/>
    <property type="match status" value="1"/>
</dbReference>
<dbReference type="Proteomes" id="UP000049979">
    <property type="component" value="Unassembled WGS sequence"/>
</dbReference>
<dbReference type="Gene3D" id="1.10.443.10">
    <property type="entry name" value="Intergrase catalytic core"/>
    <property type="match status" value="1"/>
</dbReference>
<evidence type="ECO:0000256" key="1">
    <source>
        <dbReference type="ARBA" id="ARBA00008857"/>
    </source>
</evidence>
<dbReference type="InterPro" id="IPR010998">
    <property type="entry name" value="Integrase_recombinase_N"/>
</dbReference>
<reference evidence="6" key="1">
    <citation type="submission" date="2015-05" db="EMBL/GenBank/DDBJ databases">
        <authorList>
            <consortium name="Pathogen Informatics"/>
        </authorList>
    </citation>
    <scope>NUCLEOTIDE SEQUENCE [LARGE SCALE GENOMIC DNA]</scope>
    <source>
        <strain evidence="6">M72</strain>
    </source>
</reference>
<proteinExistence type="inferred from homology"/>
<protein>
    <submittedName>
        <fullName evidence="5">Integrase</fullName>
    </submittedName>
</protein>
<evidence type="ECO:0000259" key="4">
    <source>
        <dbReference type="PROSITE" id="PS51898"/>
    </source>
</evidence>
<evidence type="ECO:0000313" key="5">
    <source>
        <dbReference type="EMBL" id="CRL34023.1"/>
    </source>
</evidence>
<dbReference type="GO" id="GO:0003677">
    <property type="term" value="F:DNA binding"/>
    <property type="evidence" value="ECO:0007669"/>
    <property type="project" value="UniProtKB-KW"/>
</dbReference>
<evidence type="ECO:0000313" key="6">
    <source>
        <dbReference type="Proteomes" id="UP000049979"/>
    </source>
</evidence>
<dbReference type="GO" id="GO:0006310">
    <property type="term" value="P:DNA recombination"/>
    <property type="evidence" value="ECO:0007669"/>
    <property type="project" value="UniProtKB-KW"/>
</dbReference>
<dbReference type="InterPro" id="IPR011010">
    <property type="entry name" value="DNA_brk_join_enz"/>
</dbReference>
<dbReference type="AlphaFoldDB" id="A0A0M6WDA6"/>
<keyword evidence="6" id="KW-1185">Reference proteome</keyword>
<dbReference type="OrthoDB" id="111144at2"/>
<dbReference type="PANTHER" id="PTHR30349">
    <property type="entry name" value="PHAGE INTEGRASE-RELATED"/>
    <property type="match status" value="1"/>
</dbReference>
<dbReference type="RefSeq" id="WP_008396995.1">
    <property type="nucleotide sequence ID" value="NZ_CP173697.1"/>
</dbReference>
<dbReference type="Pfam" id="PF00589">
    <property type="entry name" value="Phage_integrase"/>
    <property type="match status" value="1"/>
</dbReference>
<dbReference type="PROSITE" id="PS51898">
    <property type="entry name" value="TYR_RECOMBINASE"/>
    <property type="match status" value="1"/>
</dbReference>
<organism evidence="5 6">
    <name type="scientific">Roseburia faecis</name>
    <dbReference type="NCBI Taxonomy" id="301302"/>
    <lineage>
        <taxon>Bacteria</taxon>
        <taxon>Bacillati</taxon>
        <taxon>Bacillota</taxon>
        <taxon>Clostridia</taxon>
        <taxon>Lachnospirales</taxon>
        <taxon>Lachnospiraceae</taxon>
        <taxon>Roseburia</taxon>
    </lineage>
</organism>
<dbReference type="GO" id="GO:0015074">
    <property type="term" value="P:DNA integration"/>
    <property type="evidence" value="ECO:0007669"/>
    <property type="project" value="InterPro"/>
</dbReference>
<sequence>MAKGSVRKKGKKWYYRFYVEDASGNLVQKEFAGTESKSETEKMLRKAMEDYDAKKFLAKADNLTLGQMLDVWAEEDLKTGSLSNGTVGNYLQAVNRIKQHPIGNRKLKTVTSEHLQKFMDLLAFGGEEGNFKSKGYTIDYIRSFHAVLQQSFRFAVFPKQYITFNPMQYVVMRRKAEEDVDLFSDNDEDAEVINPITPEQYQTLMEYLEERNKPAVLPVQIAYYTGLRLGEVCGLSWSDINFEEQYLTVRRSVRYNGARHKTEIGPTKRKKVRIVDFCDTLADILKKAKKEQRKQVFSYGELYQRNYYREVKEKNRIYYELYHLDGTEDIPLDYNEIDLVCIRPDGAYEAPATVETALRTARKRLSELDDNFHFHTLRHTYTTNLLSNGAAPKDVQELLGHSDVSTTMNVYAHANREGKRNSARLLDKVVGE</sequence>
<dbReference type="Gene3D" id="1.10.150.130">
    <property type="match status" value="1"/>
</dbReference>
<comment type="similarity">
    <text evidence="1">Belongs to the 'phage' integrase family.</text>
</comment>
<dbReference type="InterPro" id="IPR013762">
    <property type="entry name" value="Integrase-like_cat_sf"/>
</dbReference>
<feature type="domain" description="Tyr recombinase" evidence="4">
    <location>
        <begin position="191"/>
        <end position="424"/>
    </location>
</feature>
<evidence type="ECO:0000256" key="3">
    <source>
        <dbReference type="ARBA" id="ARBA00023172"/>
    </source>
</evidence>
<gene>
    <name evidence="5" type="ORF">M72_03691</name>
</gene>
<dbReference type="PANTHER" id="PTHR30349:SF64">
    <property type="entry name" value="PROPHAGE INTEGRASE INTD-RELATED"/>
    <property type="match status" value="1"/>
</dbReference>